<name>A0AAE3VM45_9HYPH</name>
<dbReference type="PROSITE" id="PS50883">
    <property type="entry name" value="EAL"/>
    <property type="match status" value="1"/>
</dbReference>
<dbReference type="SUPFAM" id="SSF55785">
    <property type="entry name" value="PYP-like sensor domain (PAS domain)"/>
    <property type="match status" value="2"/>
</dbReference>
<dbReference type="SMART" id="SM00052">
    <property type="entry name" value="EAL"/>
    <property type="match status" value="1"/>
</dbReference>
<evidence type="ECO:0000313" key="5">
    <source>
        <dbReference type="Proteomes" id="UP001229244"/>
    </source>
</evidence>
<dbReference type="Pfam" id="PF08448">
    <property type="entry name" value="PAS_4"/>
    <property type="match status" value="1"/>
</dbReference>
<keyword evidence="5" id="KW-1185">Reference proteome</keyword>
<dbReference type="CDD" id="cd12914">
    <property type="entry name" value="PDC1_DGC_like"/>
    <property type="match status" value="1"/>
</dbReference>
<dbReference type="InterPro" id="IPR001633">
    <property type="entry name" value="EAL_dom"/>
</dbReference>
<feature type="domain" description="GGDEF" evidence="3">
    <location>
        <begin position="637"/>
        <end position="770"/>
    </location>
</feature>
<keyword evidence="1" id="KW-0472">Membrane</keyword>
<dbReference type="InterPro" id="IPR035919">
    <property type="entry name" value="EAL_sf"/>
</dbReference>
<keyword evidence="1" id="KW-0812">Transmembrane</keyword>
<dbReference type="InterPro" id="IPR013656">
    <property type="entry name" value="PAS_4"/>
</dbReference>
<keyword evidence="1" id="KW-1133">Transmembrane helix</keyword>
<proteinExistence type="predicted"/>
<dbReference type="InterPro" id="IPR035965">
    <property type="entry name" value="PAS-like_dom_sf"/>
</dbReference>
<dbReference type="PROSITE" id="PS50887">
    <property type="entry name" value="GGDEF"/>
    <property type="match status" value="1"/>
</dbReference>
<dbReference type="InterPro" id="IPR013655">
    <property type="entry name" value="PAS_fold_3"/>
</dbReference>
<dbReference type="SUPFAM" id="SSF141868">
    <property type="entry name" value="EAL domain-like"/>
    <property type="match status" value="1"/>
</dbReference>
<dbReference type="Pfam" id="PF00990">
    <property type="entry name" value="GGDEF"/>
    <property type="match status" value="1"/>
</dbReference>
<dbReference type="Gene3D" id="3.30.450.20">
    <property type="entry name" value="PAS domain"/>
    <property type="match status" value="4"/>
</dbReference>
<dbReference type="InterPro" id="IPR029787">
    <property type="entry name" value="Nucleotide_cyclase"/>
</dbReference>
<comment type="caution">
    <text evidence="4">The sequence shown here is derived from an EMBL/GenBank/DDBJ whole genome shotgun (WGS) entry which is preliminary data.</text>
</comment>
<dbReference type="RefSeq" id="WP_306884347.1">
    <property type="nucleotide sequence ID" value="NZ_JAUSUL010000001.1"/>
</dbReference>
<reference evidence="4" key="1">
    <citation type="submission" date="2023-07" db="EMBL/GenBank/DDBJ databases">
        <title>Genomic Encyclopedia of Type Strains, Phase IV (KMG-IV): sequencing the most valuable type-strain genomes for metagenomic binning, comparative biology and taxonomic classification.</title>
        <authorList>
            <person name="Goeker M."/>
        </authorList>
    </citation>
    <scope>NUCLEOTIDE SEQUENCE</scope>
    <source>
        <strain evidence="4">DSM 21202</strain>
    </source>
</reference>
<evidence type="ECO:0000313" key="4">
    <source>
        <dbReference type="EMBL" id="MDQ0314567.1"/>
    </source>
</evidence>
<evidence type="ECO:0000256" key="1">
    <source>
        <dbReference type="SAM" id="Phobius"/>
    </source>
</evidence>
<organism evidence="4 5">
    <name type="scientific">Amorphus orientalis</name>
    <dbReference type="NCBI Taxonomy" id="649198"/>
    <lineage>
        <taxon>Bacteria</taxon>
        <taxon>Pseudomonadati</taxon>
        <taxon>Pseudomonadota</taxon>
        <taxon>Alphaproteobacteria</taxon>
        <taxon>Hyphomicrobiales</taxon>
        <taxon>Amorphaceae</taxon>
        <taxon>Amorphus</taxon>
    </lineage>
</organism>
<dbReference type="SUPFAM" id="SSF55073">
    <property type="entry name" value="Nucleotide cyclase"/>
    <property type="match status" value="1"/>
</dbReference>
<dbReference type="Pfam" id="PF08447">
    <property type="entry name" value="PAS_3"/>
    <property type="match status" value="1"/>
</dbReference>
<dbReference type="PANTHER" id="PTHR44757:SF2">
    <property type="entry name" value="BIOFILM ARCHITECTURE MAINTENANCE PROTEIN MBAA"/>
    <property type="match status" value="1"/>
</dbReference>
<dbReference type="EMBL" id="JAUSUL010000001">
    <property type="protein sequence ID" value="MDQ0314567.1"/>
    <property type="molecule type" value="Genomic_DNA"/>
</dbReference>
<dbReference type="Gene3D" id="3.30.70.270">
    <property type="match status" value="1"/>
</dbReference>
<dbReference type="CDD" id="cd00130">
    <property type="entry name" value="PAS"/>
    <property type="match status" value="1"/>
</dbReference>
<dbReference type="InterPro" id="IPR054327">
    <property type="entry name" value="His-kinase-like_sensor"/>
</dbReference>
<feature type="domain" description="EAL" evidence="2">
    <location>
        <begin position="780"/>
        <end position="1032"/>
    </location>
</feature>
<dbReference type="NCBIfam" id="TIGR00254">
    <property type="entry name" value="GGDEF"/>
    <property type="match status" value="1"/>
</dbReference>
<dbReference type="Gene3D" id="3.20.20.450">
    <property type="entry name" value="EAL domain"/>
    <property type="match status" value="1"/>
</dbReference>
<dbReference type="InterPro" id="IPR052155">
    <property type="entry name" value="Biofilm_reg_signaling"/>
</dbReference>
<gene>
    <name evidence="4" type="ORF">J2S73_001004</name>
</gene>
<protein>
    <submittedName>
        <fullName evidence="4">Diguanylate cyclase (GGDEF)-like protein</fullName>
    </submittedName>
</protein>
<accession>A0AAE3VM45</accession>
<evidence type="ECO:0000259" key="3">
    <source>
        <dbReference type="PROSITE" id="PS50887"/>
    </source>
</evidence>
<dbReference type="CDD" id="cd12915">
    <property type="entry name" value="PDC2_DGC_like"/>
    <property type="match status" value="1"/>
</dbReference>
<dbReference type="InterPro" id="IPR000014">
    <property type="entry name" value="PAS"/>
</dbReference>
<sequence length="1057" mass="116915">MMRSASEFGRRLVAGRSGNWIWVISGAAVLGYVLLTGWNLIALRQQTLEETREVAVSMARLLDQEVSLIADKIDIAQTALVWRIENAARVDGQRLYPKLSELERQLNFVQRIFVIDETGTLRADSGDPDPPGISFADRDFFAAHRDDPGREAFVGQPVTGRLTGSPNLPVTRRFANSLGEFGGVVGFALDLEAMRPALLENRPTSDTVVAIFHDDGTMLLRAPDPERVTGRSFLNYPLFKEHLPRRDAGVFLSEEQSDQVARYVAYRRVEDQPLIVAVAIGREEVLSSWRDHVGMELLKFVLLLVTVAGAGVISGRAIRAHRSVEDKLQTTLNATLVAERRHRTMLDALPANLVLLDHDGTVLLGNSNWHHFADANHYLGEDHAVGLNYLTICDNATGECSQEAAPAAEGIREVLAGRQKEFSLEYPCHSPDRKRWFRLMVGAVNLGDRRGAVAMHIDVTARKLAELSLENEHSRIRRLSQSLPGVLFRLRQDSADTLRWDSLSERGWDMFGISPGAVVASNRLLEKVVPPAEFPGVQAAFERHFRNGEPLDIEFPIRCREGEIRWLKAVASIDTEEVASTDRVSDGVFLDITAERTARGQLEYLRAHDPLTGLANREEVQRQLEHYLGRPRAESETGTALLLIGIDRFVDLNRAYGGDVGDAIIKGVADRLRSKVRSADLLARIGDDEFAILQDDVLADSDAATLATKIIDAFDEALSLVGRTIRLSVSVGISRPQPGVESATEALGNAGAALELARTEGPGVFRFPGSEKTELDSQTRVAMRDGLASAIENEEFELHFQPRVRVKDGKITGAEALLRWAHPTFGLQSPAKFIPVAERSGQIIQIGQWVLQEACRLTREWIDAGHSDIRVSVNASAVQLRRTDFPTSVEKALSEHGLPPEALEIEMTESAALDPGFGEAIGRLRELGVSIAIDDFGTGYSSFSYVRRFQIDVIKIDQSFVRNLLNTEEDRAIAKAIIDMARALGISTTAEGVERAEEVDVLRRLNCDEIQGYYFAPPMTAEDFVWFLTEGATQIRAKFEAIADNPARPEMQAANER</sequence>
<dbReference type="AlphaFoldDB" id="A0AAE3VM45"/>
<dbReference type="CDD" id="cd01948">
    <property type="entry name" value="EAL"/>
    <property type="match status" value="1"/>
</dbReference>
<dbReference type="Pfam" id="PF00563">
    <property type="entry name" value="EAL"/>
    <property type="match status" value="1"/>
</dbReference>
<feature type="transmembrane region" description="Helical" evidence="1">
    <location>
        <begin position="20"/>
        <end position="43"/>
    </location>
</feature>
<dbReference type="SMART" id="SM00267">
    <property type="entry name" value="GGDEF"/>
    <property type="match status" value="1"/>
</dbReference>
<evidence type="ECO:0000259" key="2">
    <source>
        <dbReference type="PROSITE" id="PS50883"/>
    </source>
</evidence>
<dbReference type="Pfam" id="PF22588">
    <property type="entry name" value="dCache_1_like"/>
    <property type="match status" value="1"/>
</dbReference>
<dbReference type="PANTHER" id="PTHR44757">
    <property type="entry name" value="DIGUANYLATE CYCLASE DGCP"/>
    <property type="match status" value="1"/>
</dbReference>
<dbReference type="CDD" id="cd01949">
    <property type="entry name" value="GGDEF"/>
    <property type="match status" value="1"/>
</dbReference>
<dbReference type="InterPro" id="IPR000160">
    <property type="entry name" value="GGDEF_dom"/>
</dbReference>
<dbReference type="InterPro" id="IPR043128">
    <property type="entry name" value="Rev_trsase/Diguanyl_cyclase"/>
</dbReference>
<dbReference type="Proteomes" id="UP001229244">
    <property type="component" value="Unassembled WGS sequence"/>
</dbReference>